<evidence type="ECO:0000313" key="3">
    <source>
        <dbReference type="Proteomes" id="UP000053558"/>
    </source>
</evidence>
<protein>
    <recommendedName>
        <fullName evidence="1">BTB domain-containing protein</fullName>
    </recommendedName>
</protein>
<name>A0A5M3MC11_CONPW</name>
<dbReference type="Proteomes" id="UP000053558">
    <property type="component" value="Unassembled WGS sequence"/>
</dbReference>
<comment type="caution">
    <text evidence="2">The sequence shown here is derived from an EMBL/GenBank/DDBJ whole genome shotgun (WGS) entry which is preliminary data.</text>
</comment>
<dbReference type="AlphaFoldDB" id="A0A5M3MC11"/>
<sequence length="278" mass="31178">MRIPSDRAFGPSGPDVILLTADEVEIPAHKCILSAASPFFEHMFGLPQPKTLEDPSADKIPIIPVSEHSSVMCTLICYVYPEPDPVISSLGDLSSLLDAAVKYDFDGATSRLRKYLTFPEFVRENPLRAFAIANRYELDYEARVASKYTLSVNVLDCPLSDDLKFITAYSYHRLLNLHRQRSIAARKLLELPEDVKCMQCNGGAYYANFIPPKWWREFERMASEELAVRPTTDVIFSMEFLSKVVEATGCPRCAGSILCAHGFLMDLKSQIDELPATI</sequence>
<feature type="domain" description="BTB" evidence="1">
    <location>
        <begin position="14"/>
        <end position="80"/>
    </location>
</feature>
<gene>
    <name evidence="2" type="ORF">CONPUDRAFT_64500</name>
</gene>
<dbReference type="OrthoDB" id="71307at2759"/>
<reference evidence="3" key="1">
    <citation type="journal article" date="2012" name="Science">
        <title>The Paleozoic origin of enzymatic lignin decomposition reconstructed from 31 fungal genomes.</title>
        <authorList>
            <person name="Floudas D."/>
            <person name="Binder M."/>
            <person name="Riley R."/>
            <person name="Barry K."/>
            <person name="Blanchette R.A."/>
            <person name="Henrissat B."/>
            <person name="Martinez A.T."/>
            <person name="Otillar R."/>
            <person name="Spatafora J.W."/>
            <person name="Yadav J.S."/>
            <person name="Aerts A."/>
            <person name="Benoit I."/>
            <person name="Boyd A."/>
            <person name="Carlson A."/>
            <person name="Copeland A."/>
            <person name="Coutinho P.M."/>
            <person name="de Vries R.P."/>
            <person name="Ferreira P."/>
            <person name="Findley K."/>
            <person name="Foster B."/>
            <person name="Gaskell J."/>
            <person name="Glotzer D."/>
            <person name="Gorecki P."/>
            <person name="Heitman J."/>
            <person name="Hesse C."/>
            <person name="Hori C."/>
            <person name="Igarashi K."/>
            <person name="Jurgens J.A."/>
            <person name="Kallen N."/>
            <person name="Kersten P."/>
            <person name="Kohler A."/>
            <person name="Kuees U."/>
            <person name="Kumar T.K.A."/>
            <person name="Kuo A."/>
            <person name="LaButti K."/>
            <person name="Larrondo L.F."/>
            <person name="Lindquist E."/>
            <person name="Ling A."/>
            <person name="Lombard V."/>
            <person name="Lucas S."/>
            <person name="Lundell T."/>
            <person name="Martin R."/>
            <person name="McLaughlin D.J."/>
            <person name="Morgenstern I."/>
            <person name="Morin E."/>
            <person name="Murat C."/>
            <person name="Nagy L.G."/>
            <person name="Nolan M."/>
            <person name="Ohm R.A."/>
            <person name="Patyshakuliyeva A."/>
            <person name="Rokas A."/>
            <person name="Ruiz-Duenas F.J."/>
            <person name="Sabat G."/>
            <person name="Salamov A."/>
            <person name="Samejima M."/>
            <person name="Schmutz J."/>
            <person name="Slot J.C."/>
            <person name="St John F."/>
            <person name="Stenlid J."/>
            <person name="Sun H."/>
            <person name="Sun S."/>
            <person name="Syed K."/>
            <person name="Tsang A."/>
            <person name="Wiebenga A."/>
            <person name="Young D."/>
            <person name="Pisabarro A."/>
            <person name="Eastwood D.C."/>
            <person name="Martin F."/>
            <person name="Cullen D."/>
            <person name="Grigoriev I.V."/>
            <person name="Hibbett D.S."/>
        </authorList>
    </citation>
    <scope>NUCLEOTIDE SEQUENCE [LARGE SCALE GENOMIC DNA]</scope>
    <source>
        <strain evidence="3">RWD-64-598 SS2</strain>
    </source>
</reference>
<evidence type="ECO:0000259" key="1">
    <source>
        <dbReference type="PROSITE" id="PS50097"/>
    </source>
</evidence>
<dbReference type="GeneID" id="19208361"/>
<dbReference type="SUPFAM" id="SSF54695">
    <property type="entry name" value="POZ domain"/>
    <property type="match status" value="1"/>
</dbReference>
<dbReference type="Pfam" id="PF00651">
    <property type="entry name" value="BTB"/>
    <property type="match status" value="1"/>
</dbReference>
<dbReference type="KEGG" id="cput:CONPUDRAFT_64500"/>
<dbReference type="Gene3D" id="3.30.710.10">
    <property type="entry name" value="Potassium Channel Kv1.1, Chain A"/>
    <property type="match status" value="1"/>
</dbReference>
<organism evidence="2 3">
    <name type="scientific">Coniophora puteana (strain RWD-64-598)</name>
    <name type="common">Brown rot fungus</name>
    <dbReference type="NCBI Taxonomy" id="741705"/>
    <lineage>
        <taxon>Eukaryota</taxon>
        <taxon>Fungi</taxon>
        <taxon>Dikarya</taxon>
        <taxon>Basidiomycota</taxon>
        <taxon>Agaricomycotina</taxon>
        <taxon>Agaricomycetes</taxon>
        <taxon>Agaricomycetidae</taxon>
        <taxon>Boletales</taxon>
        <taxon>Coniophorineae</taxon>
        <taxon>Coniophoraceae</taxon>
        <taxon>Coniophora</taxon>
    </lineage>
</organism>
<proteinExistence type="predicted"/>
<dbReference type="PROSITE" id="PS50097">
    <property type="entry name" value="BTB"/>
    <property type="match status" value="1"/>
</dbReference>
<dbReference type="InterPro" id="IPR011333">
    <property type="entry name" value="SKP1/BTB/POZ_sf"/>
</dbReference>
<dbReference type="OMA" id="DVKCMQC"/>
<dbReference type="EMBL" id="JH711586">
    <property type="protein sequence ID" value="EIW76175.1"/>
    <property type="molecule type" value="Genomic_DNA"/>
</dbReference>
<keyword evidence="3" id="KW-1185">Reference proteome</keyword>
<dbReference type="RefSeq" id="XP_007773336.1">
    <property type="nucleotide sequence ID" value="XM_007775146.1"/>
</dbReference>
<dbReference type="InterPro" id="IPR000210">
    <property type="entry name" value="BTB/POZ_dom"/>
</dbReference>
<dbReference type="SMART" id="SM00225">
    <property type="entry name" value="BTB"/>
    <property type="match status" value="1"/>
</dbReference>
<accession>A0A5M3MC11</accession>
<evidence type="ECO:0000313" key="2">
    <source>
        <dbReference type="EMBL" id="EIW76175.1"/>
    </source>
</evidence>